<dbReference type="EMBL" id="CP026995">
    <property type="protein sequence ID" value="QLH05730.1"/>
    <property type="molecule type" value="Genomic_DNA"/>
</dbReference>
<sequence length="676" mass="71845">MAKIIGIDLGTSNSAAAVVMGGKPTIIPAAEGSTVGGKAFPSVVAFSKDGELLVGEPARRQAVTNPDSTIVAAKRKMGTDHTFKILDKEYKPQQISSFILQKIKKDAEAFIGEPVEKAVITVPAYFDDNQRQATKDAGTIAGLDVVRIINEPTAASLAFGLDKAKEDMKILVFDFGGGTLDVTIMEMGGGVFEVMSTSGDTQLGGTDMDKVLIDYIVDEFKKKEGVDLSQDTTAMTRIREASEKAKIELSTVMETDINLPFIAHDPSAGAKNLELRLTRAKLDELIGPIVERCRSSILKALEDAKLSNSDINKIVMVGGPTRIPLVKKFVSEIIGKETESGVDPMEAVAMGAAIQAGIIAGDVTSDIVLLDVTPLTLGIETLGGVREPLIERNTTIPTSKSKVFTTAADNQTAVTIHVVQGERPMATDNVSLGSFNLTDLPPAPRGIPQIEVKFDIDANGIINVTAKDLGTQKEAKITIESTSKLSKEEIEKLKEDAEKFSDEDKKKKEKIDLKNEAESYIYTTEKLVNHDLKDKISQEQGIKITDAVKEVKEVLDREPNELKPKLEALQSLVNEVTTELYKNASPPPGAEGQQSAGAEGQQSAGAEGQQSAGAEGQQSAGAEGQQSAGAEGQQSAGAEGQQSAGAEGQQSAGAEGQQSTENQTNESSTTDETKTN</sequence>
<dbReference type="NCBIfam" id="NF001413">
    <property type="entry name" value="PRK00290.1"/>
    <property type="match status" value="1"/>
</dbReference>
<evidence type="ECO:0000256" key="3">
    <source>
        <dbReference type="ARBA" id="ARBA00022840"/>
    </source>
</evidence>
<keyword evidence="4 5" id="KW-0143">Chaperone</keyword>
<gene>
    <name evidence="5" type="primary">dnaK</name>
    <name evidence="9" type="ORF">C5F50_00485</name>
</gene>
<dbReference type="FunFam" id="2.60.34.10:FF:000014">
    <property type="entry name" value="Chaperone protein DnaK HSP70"/>
    <property type="match status" value="1"/>
</dbReference>
<dbReference type="SUPFAM" id="SSF100934">
    <property type="entry name" value="Heat shock protein 70kD (HSP70), C-terminal subdomain"/>
    <property type="match status" value="1"/>
</dbReference>
<dbReference type="GO" id="GO:0140662">
    <property type="term" value="F:ATP-dependent protein folding chaperone"/>
    <property type="evidence" value="ECO:0007669"/>
    <property type="project" value="InterPro"/>
</dbReference>
<organism evidence="9 10">
    <name type="scientific">Nitrosopumilus ureiphilus</name>
    <dbReference type="NCBI Taxonomy" id="1470067"/>
    <lineage>
        <taxon>Archaea</taxon>
        <taxon>Nitrososphaerota</taxon>
        <taxon>Nitrososphaeria</taxon>
        <taxon>Nitrosopumilales</taxon>
        <taxon>Nitrosopumilaceae</taxon>
        <taxon>Nitrosopumilus</taxon>
    </lineage>
</organism>
<dbReference type="Gene3D" id="2.60.34.10">
    <property type="entry name" value="Substrate Binding Domain Of DNAk, Chain A, domain 1"/>
    <property type="match status" value="1"/>
</dbReference>
<evidence type="ECO:0000256" key="2">
    <source>
        <dbReference type="ARBA" id="ARBA00022741"/>
    </source>
</evidence>
<dbReference type="InterPro" id="IPR043129">
    <property type="entry name" value="ATPase_NBD"/>
</dbReference>
<dbReference type="Gene3D" id="3.90.640.10">
    <property type="entry name" value="Actin, Chain A, domain 4"/>
    <property type="match status" value="1"/>
</dbReference>
<evidence type="ECO:0000256" key="1">
    <source>
        <dbReference type="ARBA" id="ARBA00007381"/>
    </source>
</evidence>
<dbReference type="OrthoDB" id="9944at2157"/>
<reference evidence="9 10" key="1">
    <citation type="submission" date="2018-02" db="EMBL/GenBank/DDBJ databases">
        <title>Complete genome of Nitrosopumilus ureaphilus PS0.</title>
        <authorList>
            <person name="Qin W."/>
            <person name="Zheng Y."/>
            <person name="Stahl D.A."/>
        </authorList>
    </citation>
    <scope>NUCLEOTIDE SEQUENCE [LARGE SCALE GENOMIC DNA]</scope>
    <source>
        <strain evidence="9 10">PS0</strain>
    </source>
</reference>
<keyword evidence="7" id="KW-0175">Coiled coil</keyword>
<dbReference type="GO" id="GO:0051082">
    <property type="term" value="F:unfolded protein binding"/>
    <property type="evidence" value="ECO:0007669"/>
    <property type="project" value="InterPro"/>
</dbReference>
<dbReference type="PRINTS" id="PR00301">
    <property type="entry name" value="HEATSHOCK70"/>
</dbReference>
<evidence type="ECO:0000256" key="4">
    <source>
        <dbReference type="ARBA" id="ARBA00023186"/>
    </source>
</evidence>
<dbReference type="InterPro" id="IPR018181">
    <property type="entry name" value="Heat_shock_70_CS"/>
</dbReference>
<dbReference type="Gene3D" id="3.30.420.40">
    <property type="match status" value="2"/>
</dbReference>
<dbReference type="InterPro" id="IPR012725">
    <property type="entry name" value="Chaperone_DnaK"/>
</dbReference>
<dbReference type="FunFam" id="3.30.420.40:FF:000071">
    <property type="entry name" value="Molecular chaperone DnaK"/>
    <property type="match status" value="1"/>
</dbReference>
<comment type="similarity">
    <text evidence="1 5 6">Belongs to the heat shock protein 70 family.</text>
</comment>
<dbReference type="Proteomes" id="UP000509478">
    <property type="component" value="Chromosome"/>
</dbReference>
<dbReference type="NCBIfam" id="TIGR02350">
    <property type="entry name" value="prok_dnaK"/>
    <property type="match status" value="1"/>
</dbReference>
<feature type="region of interest" description="Disordered" evidence="8">
    <location>
        <begin position="578"/>
        <end position="676"/>
    </location>
</feature>
<dbReference type="HAMAP" id="MF_00332">
    <property type="entry name" value="DnaK"/>
    <property type="match status" value="1"/>
</dbReference>
<dbReference type="SUPFAM" id="SSF100920">
    <property type="entry name" value="Heat shock protein 70kD (HSP70), peptide-binding domain"/>
    <property type="match status" value="1"/>
</dbReference>
<evidence type="ECO:0000313" key="9">
    <source>
        <dbReference type="EMBL" id="QLH05730.1"/>
    </source>
</evidence>
<dbReference type="PROSITE" id="PS00329">
    <property type="entry name" value="HSP70_2"/>
    <property type="match status" value="1"/>
</dbReference>
<dbReference type="CDD" id="cd10234">
    <property type="entry name" value="ASKHA_NBD_HSP70_DnaK-like"/>
    <property type="match status" value="1"/>
</dbReference>
<evidence type="ECO:0000256" key="6">
    <source>
        <dbReference type="RuleBase" id="RU003322"/>
    </source>
</evidence>
<dbReference type="RefSeq" id="WP_179371786.1">
    <property type="nucleotide sequence ID" value="NZ_CP026995.1"/>
</dbReference>
<evidence type="ECO:0000313" key="10">
    <source>
        <dbReference type="Proteomes" id="UP000509478"/>
    </source>
</evidence>
<dbReference type="PANTHER" id="PTHR19375">
    <property type="entry name" value="HEAT SHOCK PROTEIN 70KDA"/>
    <property type="match status" value="1"/>
</dbReference>
<dbReference type="Gene3D" id="1.20.1270.10">
    <property type="match status" value="1"/>
</dbReference>
<name>A0A7D5M6C2_9ARCH</name>
<dbReference type="AlphaFoldDB" id="A0A7D5M6C2"/>
<dbReference type="PROSITE" id="PS00297">
    <property type="entry name" value="HSP70_1"/>
    <property type="match status" value="1"/>
</dbReference>
<dbReference type="GO" id="GO:0005524">
    <property type="term" value="F:ATP binding"/>
    <property type="evidence" value="ECO:0007669"/>
    <property type="project" value="UniProtKB-UniRule"/>
</dbReference>
<dbReference type="FunFam" id="3.90.640.10:FF:000003">
    <property type="entry name" value="Molecular chaperone DnaK"/>
    <property type="match status" value="1"/>
</dbReference>
<keyword evidence="3 5" id="KW-0067">ATP-binding</keyword>
<feature type="compositionally biased region" description="Low complexity" evidence="8">
    <location>
        <begin position="590"/>
        <end position="670"/>
    </location>
</feature>
<comment type="function">
    <text evidence="5">Acts as a chaperone.</text>
</comment>
<dbReference type="InterPro" id="IPR029048">
    <property type="entry name" value="HSP70_C_sf"/>
</dbReference>
<feature type="coiled-coil region" evidence="7">
    <location>
        <begin position="483"/>
        <end position="510"/>
    </location>
</feature>
<dbReference type="GeneID" id="56066489"/>
<evidence type="ECO:0000256" key="5">
    <source>
        <dbReference type="HAMAP-Rule" id="MF_00332"/>
    </source>
</evidence>
<dbReference type="InterPro" id="IPR013126">
    <property type="entry name" value="Hsp_70_fam"/>
</dbReference>
<proteinExistence type="inferred from homology"/>
<evidence type="ECO:0000256" key="8">
    <source>
        <dbReference type="SAM" id="MobiDB-lite"/>
    </source>
</evidence>
<keyword evidence="2 5" id="KW-0547">Nucleotide-binding</keyword>
<protein>
    <recommendedName>
        <fullName evidence="5">Chaperone protein DnaK</fullName>
    </recommendedName>
    <alternativeName>
        <fullName evidence="5">HSP70</fullName>
    </alternativeName>
    <alternativeName>
        <fullName evidence="5">Heat shock 70 kDa protein</fullName>
    </alternativeName>
    <alternativeName>
        <fullName evidence="5">Heat shock protein 70</fullName>
    </alternativeName>
</protein>
<dbReference type="SUPFAM" id="SSF53067">
    <property type="entry name" value="Actin-like ATPase domain"/>
    <property type="match status" value="2"/>
</dbReference>
<accession>A0A7D5M6C2</accession>
<dbReference type="Pfam" id="PF00012">
    <property type="entry name" value="HSP70"/>
    <property type="match status" value="1"/>
</dbReference>
<evidence type="ECO:0000256" key="7">
    <source>
        <dbReference type="SAM" id="Coils"/>
    </source>
</evidence>
<dbReference type="InterPro" id="IPR029047">
    <property type="entry name" value="HSP70_peptide-bd_sf"/>
</dbReference>
<dbReference type="KEGG" id="nue:C5F50_00485"/>
<keyword evidence="10" id="KW-1185">Reference proteome</keyword>
<dbReference type="PROSITE" id="PS01036">
    <property type="entry name" value="HSP70_3"/>
    <property type="match status" value="1"/>
</dbReference>